<dbReference type="OrthoDB" id="121633at2"/>
<dbReference type="InterPro" id="IPR036567">
    <property type="entry name" value="RHF-like"/>
</dbReference>
<dbReference type="Gene3D" id="3.30.160.100">
    <property type="entry name" value="Ribosome hibernation promotion factor-like"/>
    <property type="match status" value="1"/>
</dbReference>
<evidence type="ECO:0000313" key="1">
    <source>
        <dbReference type="EMBL" id="CUS37191.1"/>
    </source>
</evidence>
<dbReference type="SUPFAM" id="SSF69754">
    <property type="entry name" value="Ribosome binding protein Y (YfiA homologue)"/>
    <property type="match status" value="1"/>
</dbReference>
<dbReference type="EMBL" id="CZPZ01000023">
    <property type="protein sequence ID" value="CUS37191.1"/>
    <property type="molecule type" value="Genomic_DNA"/>
</dbReference>
<dbReference type="STRING" id="1742973.COMA2_30121"/>
<reference evidence="2" key="1">
    <citation type="submission" date="2015-10" db="EMBL/GenBank/DDBJ databases">
        <authorList>
            <person name="Luecker S."/>
            <person name="Luecker S."/>
        </authorList>
    </citation>
    <scope>NUCLEOTIDE SEQUENCE [LARGE SCALE GENOMIC DNA]</scope>
</reference>
<keyword evidence="1" id="KW-0687">Ribonucleoprotein</keyword>
<protein>
    <submittedName>
        <fullName evidence="1">Sigma 54 modulation protein / S30EA ribosomal protein</fullName>
    </submittedName>
</protein>
<dbReference type="InterPro" id="IPR003489">
    <property type="entry name" value="RHF/RaiA"/>
</dbReference>
<sequence length="104" mass="11538">MQIQVNTDNHIHGREEIVALVETSVEGAVGRFRDRITRVEAHLSDTNSHKTKDDDIRCVLEARLAGHQPIAVTHQASTVELALSGAADKLERSMESTLGRLKER</sequence>
<accession>A0A0S4LHW2</accession>
<keyword evidence="1" id="KW-0689">Ribosomal protein</keyword>
<gene>
    <name evidence="1" type="ORF">COMA2_30121</name>
</gene>
<dbReference type="Proteomes" id="UP000198736">
    <property type="component" value="Unassembled WGS sequence"/>
</dbReference>
<keyword evidence="2" id="KW-1185">Reference proteome</keyword>
<dbReference type="GO" id="GO:0005840">
    <property type="term" value="C:ribosome"/>
    <property type="evidence" value="ECO:0007669"/>
    <property type="project" value="UniProtKB-KW"/>
</dbReference>
<proteinExistence type="predicted"/>
<name>A0A0S4LHW2_9BACT</name>
<dbReference type="Pfam" id="PF02482">
    <property type="entry name" value="Ribosomal_S30AE"/>
    <property type="match status" value="1"/>
</dbReference>
<organism evidence="1 2">
    <name type="scientific">Candidatus Nitrospira nitrificans</name>
    <dbReference type="NCBI Taxonomy" id="1742973"/>
    <lineage>
        <taxon>Bacteria</taxon>
        <taxon>Pseudomonadati</taxon>
        <taxon>Nitrospirota</taxon>
        <taxon>Nitrospiria</taxon>
        <taxon>Nitrospirales</taxon>
        <taxon>Nitrospiraceae</taxon>
        <taxon>Nitrospira</taxon>
    </lineage>
</organism>
<dbReference type="RefSeq" id="WP_090898874.1">
    <property type="nucleotide sequence ID" value="NZ_CZPZ01000023.1"/>
</dbReference>
<evidence type="ECO:0000313" key="2">
    <source>
        <dbReference type="Proteomes" id="UP000198736"/>
    </source>
</evidence>
<dbReference type="AlphaFoldDB" id="A0A0S4LHW2"/>